<accession>A0A849I5B5</accession>
<dbReference type="Proteomes" id="UP000564885">
    <property type="component" value="Unassembled WGS sequence"/>
</dbReference>
<gene>
    <name evidence="1" type="ORF">HJG44_22045</name>
</gene>
<reference evidence="1 2" key="1">
    <citation type="submission" date="2020-04" db="EMBL/GenBank/DDBJ databases">
        <title>Enterovirga sp. isolate from soil.</title>
        <authorList>
            <person name="Chea S."/>
            <person name="Kim D.-U."/>
        </authorList>
    </citation>
    <scope>NUCLEOTIDE SEQUENCE [LARGE SCALE GENOMIC DNA]</scope>
    <source>
        <strain evidence="1 2">DB1703</strain>
    </source>
</reference>
<organism evidence="1 2">
    <name type="scientific">Enterovirga aerilata</name>
    <dbReference type="NCBI Taxonomy" id="2730920"/>
    <lineage>
        <taxon>Bacteria</taxon>
        <taxon>Pseudomonadati</taxon>
        <taxon>Pseudomonadota</taxon>
        <taxon>Alphaproteobacteria</taxon>
        <taxon>Hyphomicrobiales</taxon>
        <taxon>Methylobacteriaceae</taxon>
        <taxon>Enterovirga</taxon>
    </lineage>
</organism>
<dbReference type="EMBL" id="JABEPP010000007">
    <property type="protein sequence ID" value="NNM75046.1"/>
    <property type="molecule type" value="Genomic_DNA"/>
</dbReference>
<comment type="caution">
    <text evidence="1">The sequence shown here is derived from an EMBL/GenBank/DDBJ whole genome shotgun (WGS) entry which is preliminary data.</text>
</comment>
<proteinExistence type="predicted"/>
<keyword evidence="2" id="KW-1185">Reference proteome</keyword>
<evidence type="ECO:0000313" key="1">
    <source>
        <dbReference type="EMBL" id="NNM75046.1"/>
    </source>
</evidence>
<dbReference type="AlphaFoldDB" id="A0A849I5B5"/>
<protein>
    <submittedName>
        <fullName evidence="1">Uncharacterized protein</fullName>
    </submittedName>
</protein>
<sequence length="62" mass="6464">MPQTEAPRDLLVISYPGAMADSQMKKIAEAVKEAAGSTVRVLVLDQGGSATLLTRPPTLPGD</sequence>
<evidence type="ECO:0000313" key="2">
    <source>
        <dbReference type="Proteomes" id="UP000564885"/>
    </source>
</evidence>
<name>A0A849I5B5_9HYPH</name>
<dbReference type="RefSeq" id="WP_171220550.1">
    <property type="nucleotide sequence ID" value="NZ_JABEPP010000007.1"/>
</dbReference>